<feature type="domain" description="Response regulatory" evidence="4">
    <location>
        <begin position="52"/>
        <end position="167"/>
    </location>
</feature>
<feature type="domain" description="GGDEF" evidence="5">
    <location>
        <begin position="210"/>
        <end position="351"/>
    </location>
</feature>
<dbReference type="PANTHER" id="PTHR45138:SF9">
    <property type="entry name" value="DIGUANYLATE CYCLASE DGCM-RELATED"/>
    <property type="match status" value="1"/>
</dbReference>
<dbReference type="GO" id="GO:0005886">
    <property type="term" value="C:plasma membrane"/>
    <property type="evidence" value="ECO:0007669"/>
    <property type="project" value="TreeGrafter"/>
</dbReference>
<dbReference type="InterPro" id="IPR000160">
    <property type="entry name" value="GGDEF_dom"/>
</dbReference>
<accession>A0A3D8M429</accession>
<dbReference type="Pfam" id="PF00072">
    <property type="entry name" value="Response_reg"/>
    <property type="match status" value="1"/>
</dbReference>
<dbReference type="CDD" id="cd01949">
    <property type="entry name" value="GGDEF"/>
    <property type="match status" value="1"/>
</dbReference>
<dbReference type="InterPro" id="IPR029787">
    <property type="entry name" value="Nucleotide_cyclase"/>
</dbReference>
<dbReference type="InterPro" id="IPR050469">
    <property type="entry name" value="Diguanylate_Cyclase"/>
</dbReference>
<dbReference type="Proteomes" id="UP000256561">
    <property type="component" value="Unassembled WGS sequence"/>
</dbReference>
<evidence type="ECO:0000259" key="5">
    <source>
        <dbReference type="PROSITE" id="PS50887"/>
    </source>
</evidence>
<comment type="caution">
    <text evidence="3">Lacks conserved residue(s) required for the propagation of feature annotation.</text>
</comment>
<keyword evidence="7" id="KW-1185">Reference proteome</keyword>
<dbReference type="GO" id="GO:0052621">
    <property type="term" value="F:diguanylate cyclase activity"/>
    <property type="evidence" value="ECO:0007669"/>
    <property type="project" value="UniProtKB-EC"/>
</dbReference>
<dbReference type="GO" id="GO:1902201">
    <property type="term" value="P:negative regulation of bacterial-type flagellum-dependent cell motility"/>
    <property type="evidence" value="ECO:0007669"/>
    <property type="project" value="TreeGrafter"/>
</dbReference>
<sequence length="355" mass="39179">MGAAVVAFSSGRTSERIACRLEGCQPEFAFVPGNGHQCYANKGQRMRYLPVKILIIDDDTLRIHRYLKMLPSDHQVQVAKSADVGMKLAQANSPDVILLTDRFADSDGFVMCHRLKGDRRTHSIPVLMVSCDPDEATQARGFELGAADFISWPTSPLLLKARVNAHARAYRQSRQLESQSTHDPLTGVANRQQFEQTLHMEVERCNRSHTALCLLTLDIDDFDAYNDHYGYGMGEQRLMTLARILGAEAGRCTDLVCRIDTEEFAVLLPGTSVEGARKLASAIQDEFAIKKIESNQKGKNGFLTVSVGAAVVDYQRHQPGALDAGLMLRAAGAALQDARAKGMNKMAWQFVVSEH</sequence>
<dbReference type="SMART" id="SM00448">
    <property type="entry name" value="REC"/>
    <property type="match status" value="1"/>
</dbReference>
<dbReference type="AlphaFoldDB" id="A0A3D8M429"/>
<proteinExistence type="predicted"/>
<dbReference type="PROSITE" id="PS50110">
    <property type="entry name" value="RESPONSE_REGULATORY"/>
    <property type="match status" value="1"/>
</dbReference>
<comment type="caution">
    <text evidence="6">The sequence shown here is derived from an EMBL/GenBank/DDBJ whole genome shotgun (WGS) entry which is preliminary data.</text>
</comment>
<dbReference type="GO" id="GO:0043709">
    <property type="term" value="P:cell adhesion involved in single-species biofilm formation"/>
    <property type="evidence" value="ECO:0007669"/>
    <property type="project" value="TreeGrafter"/>
</dbReference>
<organism evidence="6 7">
    <name type="scientific">Alteromonas aestuariivivens</name>
    <dbReference type="NCBI Taxonomy" id="1938339"/>
    <lineage>
        <taxon>Bacteria</taxon>
        <taxon>Pseudomonadati</taxon>
        <taxon>Pseudomonadota</taxon>
        <taxon>Gammaproteobacteria</taxon>
        <taxon>Alteromonadales</taxon>
        <taxon>Alteromonadaceae</taxon>
        <taxon>Alteromonas/Salinimonas group</taxon>
        <taxon>Alteromonas</taxon>
    </lineage>
</organism>
<dbReference type="SUPFAM" id="SSF52172">
    <property type="entry name" value="CheY-like"/>
    <property type="match status" value="1"/>
</dbReference>
<protein>
    <recommendedName>
        <fullName evidence="1">diguanylate cyclase</fullName>
        <ecNumber evidence="1">2.7.7.65</ecNumber>
    </recommendedName>
</protein>
<dbReference type="InterPro" id="IPR011006">
    <property type="entry name" value="CheY-like_superfamily"/>
</dbReference>
<dbReference type="EMBL" id="QRHA01000010">
    <property type="protein sequence ID" value="RDV24507.1"/>
    <property type="molecule type" value="Genomic_DNA"/>
</dbReference>
<dbReference type="InterPro" id="IPR001789">
    <property type="entry name" value="Sig_transdc_resp-reg_receiver"/>
</dbReference>
<dbReference type="Pfam" id="PF00990">
    <property type="entry name" value="GGDEF"/>
    <property type="match status" value="1"/>
</dbReference>
<dbReference type="PANTHER" id="PTHR45138">
    <property type="entry name" value="REGULATORY COMPONENTS OF SENSORY TRANSDUCTION SYSTEM"/>
    <property type="match status" value="1"/>
</dbReference>
<evidence type="ECO:0000256" key="1">
    <source>
        <dbReference type="ARBA" id="ARBA00012528"/>
    </source>
</evidence>
<dbReference type="Gene3D" id="3.40.50.2300">
    <property type="match status" value="1"/>
</dbReference>
<evidence type="ECO:0000256" key="2">
    <source>
        <dbReference type="ARBA" id="ARBA00034247"/>
    </source>
</evidence>
<dbReference type="Gene3D" id="3.30.70.270">
    <property type="match status" value="1"/>
</dbReference>
<dbReference type="NCBIfam" id="TIGR00254">
    <property type="entry name" value="GGDEF"/>
    <property type="match status" value="1"/>
</dbReference>
<name>A0A3D8M429_9ALTE</name>
<dbReference type="SUPFAM" id="SSF55073">
    <property type="entry name" value="Nucleotide cyclase"/>
    <property type="match status" value="1"/>
</dbReference>
<gene>
    <name evidence="6" type="ORF">DXV75_13880</name>
</gene>
<reference evidence="7" key="1">
    <citation type="submission" date="2018-08" db="EMBL/GenBank/DDBJ databases">
        <authorList>
            <person name="Zhang J."/>
            <person name="Du Z.-J."/>
        </authorList>
    </citation>
    <scope>NUCLEOTIDE SEQUENCE [LARGE SCALE GENOMIC DNA]</scope>
    <source>
        <strain evidence="7">KCTC 52655</strain>
    </source>
</reference>
<dbReference type="OrthoDB" id="9812260at2"/>
<dbReference type="SMART" id="SM00267">
    <property type="entry name" value="GGDEF"/>
    <property type="match status" value="1"/>
</dbReference>
<evidence type="ECO:0000256" key="3">
    <source>
        <dbReference type="PROSITE-ProRule" id="PRU00169"/>
    </source>
</evidence>
<dbReference type="GO" id="GO:0000160">
    <property type="term" value="P:phosphorelay signal transduction system"/>
    <property type="evidence" value="ECO:0007669"/>
    <property type="project" value="InterPro"/>
</dbReference>
<evidence type="ECO:0000259" key="4">
    <source>
        <dbReference type="PROSITE" id="PS50110"/>
    </source>
</evidence>
<evidence type="ECO:0000313" key="7">
    <source>
        <dbReference type="Proteomes" id="UP000256561"/>
    </source>
</evidence>
<dbReference type="PROSITE" id="PS50887">
    <property type="entry name" value="GGDEF"/>
    <property type="match status" value="1"/>
</dbReference>
<dbReference type="InterPro" id="IPR043128">
    <property type="entry name" value="Rev_trsase/Diguanyl_cyclase"/>
</dbReference>
<dbReference type="EC" id="2.7.7.65" evidence="1"/>
<evidence type="ECO:0000313" key="6">
    <source>
        <dbReference type="EMBL" id="RDV24507.1"/>
    </source>
</evidence>
<comment type="catalytic activity">
    <reaction evidence="2">
        <text>2 GTP = 3',3'-c-di-GMP + 2 diphosphate</text>
        <dbReference type="Rhea" id="RHEA:24898"/>
        <dbReference type="ChEBI" id="CHEBI:33019"/>
        <dbReference type="ChEBI" id="CHEBI:37565"/>
        <dbReference type="ChEBI" id="CHEBI:58805"/>
        <dbReference type="EC" id="2.7.7.65"/>
    </reaction>
</comment>